<dbReference type="OrthoDB" id="418748at2759"/>
<proteinExistence type="predicted"/>
<evidence type="ECO:0000313" key="2">
    <source>
        <dbReference type="Proteomes" id="UP000824120"/>
    </source>
</evidence>
<comment type="caution">
    <text evidence="1">The sequence shown here is derived from an EMBL/GenBank/DDBJ whole genome shotgun (WGS) entry which is preliminary data.</text>
</comment>
<protein>
    <recommendedName>
        <fullName evidence="3">Reverse transcriptase domain-containing protein</fullName>
    </recommendedName>
</protein>
<reference evidence="1 2" key="1">
    <citation type="submission" date="2020-09" db="EMBL/GenBank/DDBJ databases">
        <title>De no assembly of potato wild relative species, Solanum commersonii.</title>
        <authorList>
            <person name="Cho K."/>
        </authorList>
    </citation>
    <scope>NUCLEOTIDE SEQUENCE [LARGE SCALE GENOMIC DNA]</scope>
    <source>
        <strain evidence="1">LZ3.2</strain>
        <tissue evidence="1">Leaf</tissue>
    </source>
</reference>
<organism evidence="1 2">
    <name type="scientific">Solanum commersonii</name>
    <name type="common">Commerson's wild potato</name>
    <name type="synonym">Commerson's nightshade</name>
    <dbReference type="NCBI Taxonomy" id="4109"/>
    <lineage>
        <taxon>Eukaryota</taxon>
        <taxon>Viridiplantae</taxon>
        <taxon>Streptophyta</taxon>
        <taxon>Embryophyta</taxon>
        <taxon>Tracheophyta</taxon>
        <taxon>Spermatophyta</taxon>
        <taxon>Magnoliopsida</taxon>
        <taxon>eudicotyledons</taxon>
        <taxon>Gunneridae</taxon>
        <taxon>Pentapetalae</taxon>
        <taxon>asterids</taxon>
        <taxon>lamiids</taxon>
        <taxon>Solanales</taxon>
        <taxon>Solanaceae</taxon>
        <taxon>Solanoideae</taxon>
        <taxon>Solaneae</taxon>
        <taxon>Solanum</taxon>
    </lineage>
</organism>
<sequence length="65" mass="7714">MSRVTDSIFLGHTIKIRESVAEKSVIRGREPVWSHIEKYREGKKDLYIMFIDVEKTYDKVSREVL</sequence>
<evidence type="ECO:0008006" key="3">
    <source>
        <dbReference type="Google" id="ProtNLM"/>
    </source>
</evidence>
<keyword evidence="2" id="KW-1185">Reference proteome</keyword>
<dbReference type="EMBL" id="JACXVP010000009">
    <property type="protein sequence ID" value="KAG5583949.1"/>
    <property type="molecule type" value="Genomic_DNA"/>
</dbReference>
<dbReference type="AlphaFoldDB" id="A0A9J5X8W8"/>
<dbReference type="Proteomes" id="UP000824120">
    <property type="component" value="Chromosome 9"/>
</dbReference>
<gene>
    <name evidence="1" type="ORF">H5410_044383</name>
</gene>
<evidence type="ECO:0000313" key="1">
    <source>
        <dbReference type="EMBL" id="KAG5583949.1"/>
    </source>
</evidence>
<name>A0A9J5X8W8_SOLCO</name>
<accession>A0A9J5X8W8</accession>